<evidence type="ECO:0000313" key="3">
    <source>
        <dbReference type="Proteomes" id="UP000008694"/>
    </source>
</evidence>
<sequence length="82" mass="9281">MSEEKDWSDTSFENEKMIKKVESETPEETQKKMDEQKWVDGGFLNYGKPKHEPGLTIREPPPPPPAPSPPPSPVELPETPPQ</sequence>
<feature type="compositionally biased region" description="Pro residues" evidence="1">
    <location>
        <begin position="59"/>
        <end position="82"/>
    </location>
</feature>
<dbReference type="Gramene" id="scaffold_701821.1">
    <property type="protein sequence ID" value="scaffold_701821.1"/>
    <property type="gene ID" value="scaffold_701821.1"/>
</dbReference>
<name>D7MGK2_ARALL</name>
<organism evidence="3">
    <name type="scientific">Arabidopsis lyrata subsp. lyrata</name>
    <name type="common">Lyre-leaved rock-cress</name>
    <dbReference type="NCBI Taxonomy" id="81972"/>
    <lineage>
        <taxon>Eukaryota</taxon>
        <taxon>Viridiplantae</taxon>
        <taxon>Streptophyta</taxon>
        <taxon>Embryophyta</taxon>
        <taxon>Tracheophyta</taxon>
        <taxon>Spermatophyta</taxon>
        <taxon>Magnoliopsida</taxon>
        <taxon>eudicotyledons</taxon>
        <taxon>Gunneridae</taxon>
        <taxon>Pentapetalae</taxon>
        <taxon>rosids</taxon>
        <taxon>malvids</taxon>
        <taxon>Brassicales</taxon>
        <taxon>Brassicaceae</taxon>
        <taxon>Camelineae</taxon>
        <taxon>Arabidopsis</taxon>
    </lineage>
</organism>
<feature type="compositionally biased region" description="Basic and acidic residues" evidence="1">
    <location>
        <begin position="1"/>
        <end position="38"/>
    </location>
</feature>
<keyword evidence="3" id="KW-1185">Reference proteome</keyword>
<dbReference type="Proteomes" id="UP000008694">
    <property type="component" value="Unassembled WGS sequence"/>
</dbReference>
<dbReference type="AlphaFoldDB" id="D7MGK2"/>
<evidence type="ECO:0000313" key="2">
    <source>
        <dbReference type="EMBL" id="EFH43887.1"/>
    </source>
</evidence>
<evidence type="ECO:0000256" key="1">
    <source>
        <dbReference type="SAM" id="MobiDB-lite"/>
    </source>
</evidence>
<dbReference type="HOGENOM" id="CLU_2561402_0_0_1"/>
<protein>
    <submittedName>
        <fullName evidence="2">Predicted protein</fullName>
    </submittedName>
</protein>
<dbReference type="EMBL" id="GL348719">
    <property type="protein sequence ID" value="EFH43887.1"/>
    <property type="molecule type" value="Genomic_DNA"/>
</dbReference>
<gene>
    <name evidence="2" type="ORF">ARALYDRAFT_914079</name>
</gene>
<accession>D7MGK2</accession>
<proteinExistence type="predicted"/>
<reference evidence="3" key="1">
    <citation type="journal article" date="2011" name="Nat. Genet.">
        <title>The Arabidopsis lyrata genome sequence and the basis of rapid genome size change.</title>
        <authorList>
            <person name="Hu T.T."/>
            <person name="Pattyn P."/>
            <person name="Bakker E.G."/>
            <person name="Cao J."/>
            <person name="Cheng J.-F."/>
            <person name="Clark R.M."/>
            <person name="Fahlgren N."/>
            <person name="Fawcett J.A."/>
            <person name="Grimwood J."/>
            <person name="Gundlach H."/>
            <person name="Haberer G."/>
            <person name="Hollister J.D."/>
            <person name="Ossowski S."/>
            <person name="Ottilar R.P."/>
            <person name="Salamov A.A."/>
            <person name="Schneeberger K."/>
            <person name="Spannagl M."/>
            <person name="Wang X."/>
            <person name="Yang L."/>
            <person name="Nasrallah M.E."/>
            <person name="Bergelson J."/>
            <person name="Carrington J.C."/>
            <person name="Gaut B.S."/>
            <person name="Schmutz J."/>
            <person name="Mayer K.F.X."/>
            <person name="Van de Peer Y."/>
            <person name="Grigoriev I.V."/>
            <person name="Nordborg M."/>
            <person name="Weigel D."/>
            <person name="Guo Y.-L."/>
        </authorList>
    </citation>
    <scope>NUCLEOTIDE SEQUENCE [LARGE SCALE GENOMIC DNA]</scope>
    <source>
        <strain evidence="3">cv. MN47</strain>
    </source>
</reference>
<feature type="region of interest" description="Disordered" evidence="1">
    <location>
        <begin position="1"/>
        <end position="82"/>
    </location>
</feature>